<keyword evidence="3" id="KW-1185">Reference proteome</keyword>
<evidence type="ECO:0000313" key="2">
    <source>
        <dbReference type="EMBL" id="KAK1418895.1"/>
    </source>
</evidence>
<evidence type="ECO:0000313" key="3">
    <source>
        <dbReference type="Proteomes" id="UP001229421"/>
    </source>
</evidence>
<gene>
    <name evidence="2" type="ORF">QVD17_28045</name>
</gene>
<evidence type="ECO:0000256" key="1">
    <source>
        <dbReference type="SAM" id="Phobius"/>
    </source>
</evidence>
<comment type="caution">
    <text evidence="2">The sequence shown here is derived from an EMBL/GenBank/DDBJ whole genome shotgun (WGS) entry which is preliminary data.</text>
</comment>
<name>A0AAD8K9N2_TARER</name>
<organism evidence="2 3">
    <name type="scientific">Tagetes erecta</name>
    <name type="common">African marigold</name>
    <dbReference type="NCBI Taxonomy" id="13708"/>
    <lineage>
        <taxon>Eukaryota</taxon>
        <taxon>Viridiplantae</taxon>
        <taxon>Streptophyta</taxon>
        <taxon>Embryophyta</taxon>
        <taxon>Tracheophyta</taxon>
        <taxon>Spermatophyta</taxon>
        <taxon>Magnoliopsida</taxon>
        <taxon>eudicotyledons</taxon>
        <taxon>Gunneridae</taxon>
        <taxon>Pentapetalae</taxon>
        <taxon>asterids</taxon>
        <taxon>campanulids</taxon>
        <taxon>Asterales</taxon>
        <taxon>Asteraceae</taxon>
        <taxon>Asteroideae</taxon>
        <taxon>Heliantheae alliance</taxon>
        <taxon>Tageteae</taxon>
        <taxon>Tagetes</taxon>
    </lineage>
</organism>
<sequence length="245" mass="27483">MDLELNIVVEEVPQIRASPLFTDLFPISFLKRIWTDYIRPATLGVVLPVSVPATPIVQLDEIPPEATNQTFSITNVCRIYFPLLEDEEDDVMINGSTVKFVIVTLLRFSIIKSQGENCWSVTIAVTSVLIYGFASAAQHLISHNSVYVFIARLGRKLCLFILDYGCVVFFFSGYCLSILSEFLKLISILFCHCSELWCGEIITTKTSKQPRQCAYSWLGLCSRMLVSGVIDFVQTLLPRPSNGHA</sequence>
<protein>
    <submittedName>
        <fullName evidence="2">Uncharacterized protein</fullName>
    </submittedName>
</protein>
<feature type="transmembrane region" description="Helical" evidence="1">
    <location>
        <begin position="157"/>
        <end position="179"/>
    </location>
</feature>
<dbReference type="AlphaFoldDB" id="A0AAD8K9N2"/>
<dbReference type="EMBL" id="JAUHHV010000007">
    <property type="protein sequence ID" value="KAK1418895.1"/>
    <property type="molecule type" value="Genomic_DNA"/>
</dbReference>
<feature type="transmembrane region" description="Helical" evidence="1">
    <location>
        <begin position="119"/>
        <end position="137"/>
    </location>
</feature>
<keyword evidence="1" id="KW-0812">Transmembrane</keyword>
<dbReference type="Proteomes" id="UP001229421">
    <property type="component" value="Unassembled WGS sequence"/>
</dbReference>
<proteinExistence type="predicted"/>
<keyword evidence="1" id="KW-1133">Transmembrane helix</keyword>
<reference evidence="2" key="1">
    <citation type="journal article" date="2023" name="bioRxiv">
        <title>Improved chromosome-level genome assembly for marigold (Tagetes erecta).</title>
        <authorList>
            <person name="Jiang F."/>
            <person name="Yuan L."/>
            <person name="Wang S."/>
            <person name="Wang H."/>
            <person name="Xu D."/>
            <person name="Wang A."/>
            <person name="Fan W."/>
        </authorList>
    </citation>
    <scope>NUCLEOTIDE SEQUENCE</scope>
    <source>
        <strain evidence="2">WSJ</strain>
        <tissue evidence="2">Leaf</tissue>
    </source>
</reference>
<accession>A0AAD8K9N2</accession>
<keyword evidence="1" id="KW-0472">Membrane</keyword>